<dbReference type="EMBL" id="QXGL01000005">
    <property type="protein sequence ID" value="RSX52143.1"/>
    <property type="molecule type" value="Genomic_DNA"/>
</dbReference>
<proteinExistence type="predicted"/>
<dbReference type="AlphaFoldDB" id="A0A430FGZ8"/>
<evidence type="ECO:0000313" key="2">
    <source>
        <dbReference type="Proteomes" id="UP000287533"/>
    </source>
</evidence>
<reference evidence="1 2" key="1">
    <citation type="submission" date="2018-09" db="EMBL/GenBank/DDBJ databases">
        <title>Characterization of the phylogenetic diversity of five novel species belonging to the genus Bifidobacterium.</title>
        <authorList>
            <person name="Lugli G.A."/>
            <person name="Duranti S."/>
            <person name="Milani C."/>
        </authorList>
    </citation>
    <scope>NUCLEOTIDE SEQUENCE [LARGE SCALE GENOMIC DNA]</scope>
    <source>
        <strain evidence="1 2">2034B</strain>
    </source>
</reference>
<comment type="caution">
    <text evidence="1">The sequence shown here is derived from an EMBL/GenBank/DDBJ whole genome shotgun (WGS) entry which is preliminary data.</text>
</comment>
<organism evidence="1 2">
    <name type="scientific">Bifidobacterium goeldii</name>
    <dbReference type="NCBI Taxonomy" id="2306975"/>
    <lineage>
        <taxon>Bacteria</taxon>
        <taxon>Bacillati</taxon>
        <taxon>Actinomycetota</taxon>
        <taxon>Actinomycetes</taxon>
        <taxon>Bifidobacteriales</taxon>
        <taxon>Bifidobacteriaceae</taxon>
        <taxon>Bifidobacterium</taxon>
    </lineage>
</organism>
<evidence type="ECO:0000313" key="1">
    <source>
        <dbReference type="EMBL" id="RSX52143.1"/>
    </source>
</evidence>
<dbReference type="Proteomes" id="UP000287533">
    <property type="component" value="Unassembled WGS sequence"/>
</dbReference>
<accession>A0A430FGZ8</accession>
<name>A0A430FGZ8_9BIFI</name>
<protein>
    <submittedName>
        <fullName evidence="1">Uncharacterized protein</fullName>
    </submittedName>
</protein>
<keyword evidence="2" id="KW-1185">Reference proteome</keyword>
<sequence length="43" mass="5039">MDNSKVVHITVDKLSTFADIHKTRVLSTFSHTYPHIHSAYYYN</sequence>
<gene>
    <name evidence="1" type="ORF">D2E25_1554</name>
</gene>